<dbReference type="EMBL" id="JBAKFM010000001">
    <property type="protein sequence ID" value="MEX0468410.1"/>
    <property type="molecule type" value="Genomic_DNA"/>
</dbReference>
<dbReference type="RefSeq" id="WP_367958087.1">
    <property type="nucleotide sequence ID" value="NZ_JBAKFH010000003.1"/>
</dbReference>
<reference evidence="2 3" key="1">
    <citation type="submission" date="2024-02" db="EMBL/GenBank/DDBJ databases">
        <title>New especies of Spiribacter isolated from saline water.</title>
        <authorList>
            <person name="Leon M.J."/>
            <person name="De La Haba R."/>
            <person name="Sanchez-Porro C."/>
            <person name="Ventosa A."/>
        </authorList>
    </citation>
    <scope>NUCLEOTIDE SEQUENCE [LARGE SCALE GENOMIC DNA]</scope>
    <source>
        <strain evidence="3">ag22IC6-390</strain>
    </source>
</reference>
<evidence type="ECO:0000256" key="1">
    <source>
        <dbReference type="SAM" id="Phobius"/>
    </source>
</evidence>
<accession>A0ABV3TDK3</accession>
<dbReference type="Pfam" id="PF07963">
    <property type="entry name" value="N_methyl"/>
    <property type="match status" value="1"/>
</dbReference>
<comment type="caution">
    <text evidence="2">The sequence shown here is derived from an EMBL/GenBank/DDBJ whole genome shotgun (WGS) entry which is preliminary data.</text>
</comment>
<organism evidence="2 3">
    <name type="scientific">Spiribacter pallidus</name>
    <dbReference type="NCBI Taxonomy" id="1987936"/>
    <lineage>
        <taxon>Bacteria</taxon>
        <taxon>Pseudomonadati</taxon>
        <taxon>Pseudomonadota</taxon>
        <taxon>Gammaproteobacteria</taxon>
        <taxon>Chromatiales</taxon>
        <taxon>Ectothiorhodospiraceae</taxon>
        <taxon>Spiribacter</taxon>
    </lineage>
</organism>
<keyword evidence="3" id="KW-1185">Reference proteome</keyword>
<sequence>MARVSRYASVVGDRPRQQGATLIEVLVAGLLLAVALLGLAGAQVRAVAEVRFAQQIFFAATATDDLIARWRAHGREPVPATRVNRWRARLEDQLPGARASVRWPTPDRLGQIEIRWADSLGPAYRRAFGP</sequence>
<dbReference type="InterPro" id="IPR012902">
    <property type="entry name" value="N_methyl_site"/>
</dbReference>
<name>A0ABV3TDK3_9GAMM</name>
<keyword evidence="1" id="KW-0812">Transmembrane</keyword>
<protein>
    <submittedName>
        <fullName evidence="2">Prepilin-type N-terminal cleavage/methylation domain-containing protein</fullName>
    </submittedName>
</protein>
<dbReference type="Proteomes" id="UP001556709">
    <property type="component" value="Unassembled WGS sequence"/>
</dbReference>
<gene>
    <name evidence="2" type="ORF">V6X73_01490</name>
</gene>
<evidence type="ECO:0000313" key="3">
    <source>
        <dbReference type="Proteomes" id="UP001556709"/>
    </source>
</evidence>
<keyword evidence="1" id="KW-1133">Transmembrane helix</keyword>
<keyword evidence="1" id="KW-0472">Membrane</keyword>
<evidence type="ECO:0000313" key="2">
    <source>
        <dbReference type="EMBL" id="MEX0468410.1"/>
    </source>
</evidence>
<proteinExistence type="predicted"/>
<feature type="transmembrane region" description="Helical" evidence="1">
    <location>
        <begin position="21"/>
        <end position="42"/>
    </location>
</feature>